<feature type="domain" description="RND related barrel-sandwich hybrid" evidence="2">
    <location>
        <begin position="60"/>
        <end position="251"/>
    </location>
</feature>
<dbReference type="OrthoDB" id="1834786at2"/>
<evidence type="ECO:0000259" key="1">
    <source>
        <dbReference type="Pfam" id="PF26011"/>
    </source>
</evidence>
<dbReference type="Pfam" id="PF26018">
    <property type="entry name" value="BSH_RND_rel"/>
    <property type="match status" value="1"/>
</dbReference>
<dbReference type="Pfam" id="PF26011">
    <property type="entry name" value="Beta-barrel_RND_rel"/>
    <property type="match status" value="1"/>
</dbReference>
<dbReference type="InterPro" id="IPR058709">
    <property type="entry name" value="BSH_RND-rel"/>
</dbReference>
<feature type="domain" description="RND related beta-barrel" evidence="1">
    <location>
        <begin position="256"/>
        <end position="326"/>
    </location>
</feature>
<gene>
    <name evidence="3" type="ORF">EF514_02555</name>
</gene>
<evidence type="ECO:0008006" key="5">
    <source>
        <dbReference type="Google" id="ProtNLM"/>
    </source>
</evidence>
<proteinExistence type="predicted"/>
<comment type="caution">
    <text evidence="3">The sequence shown here is derived from an EMBL/GenBank/DDBJ whole genome shotgun (WGS) entry which is preliminary data.</text>
</comment>
<reference evidence="3 4" key="1">
    <citation type="submission" date="2018-11" db="EMBL/GenBank/DDBJ databases">
        <title>Genome sequencing and assembly of Anaerosphaera sp. nov., GS7-6-2.</title>
        <authorList>
            <person name="Rettenmaier R."/>
            <person name="Liebl W."/>
            <person name="Zverlov V."/>
        </authorList>
    </citation>
    <scope>NUCLEOTIDE SEQUENCE [LARGE SCALE GENOMIC DNA]</scope>
    <source>
        <strain evidence="3 4">GS7-6-2</strain>
    </source>
</reference>
<organism evidence="3 4">
    <name type="scientific">Anaerosphaera multitolerans</name>
    <dbReference type="NCBI Taxonomy" id="2487351"/>
    <lineage>
        <taxon>Bacteria</taxon>
        <taxon>Bacillati</taxon>
        <taxon>Bacillota</taxon>
        <taxon>Tissierellia</taxon>
        <taxon>Tissierellales</taxon>
        <taxon>Peptoniphilaceae</taxon>
        <taxon>Anaerosphaera</taxon>
    </lineage>
</organism>
<evidence type="ECO:0000313" key="4">
    <source>
        <dbReference type="Proteomes" id="UP000288812"/>
    </source>
</evidence>
<dbReference type="Proteomes" id="UP000288812">
    <property type="component" value="Unassembled WGS sequence"/>
</dbReference>
<name>A0A437S8B2_9FIRM</name>
<sequence length="412" mass="46891">MNLKFKFKNKTILILVAIVFIFFLLNSVTSKIYRKNKTVFPTYTTYVNSIAAKGFNVFNEKTYKASGNGIVLFNASEGQKVPVDYEIASINLMNDTSDLKDELTKVNAALNFKLKEEGKTPITNGSVNVYNIQDDLKNDNFTQAILDINELDINTQKNVSISTLTELMSYTSEELMEKKDTLAFQIAQSNISYKSEFAGIVSFKIDGLEDYYNFENIDKIDTAYLNKYNKLSEHLSKTKVEKGENLFKVIDNLSFYIALRIKDFKDIDDFKIGDILSLQSDNGTRFSGEIYKIKKNKSNGVVIINVNDCFEEIYPERINDFKIILDENKCFEIPKSAIIKRNNISGVFIQEIHGLVRFVPIELIESFEDTVYVSSGDKTGNITISDKTHKTITINDSIVINPMQIDESQILN</sequence>
<evidence type="ECO:0000259" key="2">
    <source>
        <dbReference type="Pfam" id="PF26018"/>
    </source>
</evidence>
<dbReference type="EMBL" id="RLIH01000003">
    <property type="protein sequence ID" value="RVU55171.1"/>
    <property type="molecule type" value="Genomic_DNA"/>
</dbReference>
<accession>A0A437S8B2</accession>
<dbReference type="InterPro" id="IPR058729">
    <property type="entry name" value="Beta-barrel_RND-rel"/>
</dbReference>
<protein>
    <recommendedName>
        <fullName evidence="5">HlyD family efflux transporter periplasmic adaptor subunit</fullName>
    </recommendedName>
</protein>
<keyword evidence="4" id="KW-1185">Reference proteome</keyword>
<evidence type="ECO:0000313" key="3">
    <source>
        <dbReference type="EMBL" id="RVU55171.1"/>
    </source>
</evidence>
<dbReference type="AlphaFoldDB" id="A0A437S8B2"/>